<dbReference type="GO" id="GO:0004326">
    <property type="term" value="F:tetrahydrofolylpolyglutamate synthase activity"/>
    <property type="evidence" value="ECO:0007669"/>
    <property type="project" value="InterPro"/>
</dbReference>
<dbReference type="KEGG" id="pfy:PFICI_13397"/>
<dbReference type="FunCoup" id="W3WM17">
    <property type="interactions" value="222"/>
</dbReference>
<evidence type="ECO:0000256" key="2">
    <source>
        <dbReference type="ARBA" id="ARBA00022598"/>
    </source>
</evidence>
<dbReference type="Gene3D" id="3.40.1190.10">
    <property type="entry name" value="Mur-like, catalytic domain"/>
    <property type="match status" value="1"/>
</dbReference>
<dbReference type="NCBIfam" id="TIGR01499">
    <property type="entry name" value="folC"/>
    <property type="match status" value="1"/>
</dbReference>
<evidence type="ECO:0000256" key="1">
    <source>
        <dbReference type="ARBA" id="ARBA00008276"/>
    </source>
</evidence>
<dbReference type="STRING" id="1229662.W3WM17"/>
<dbReference type="OrthoDB" id="5212574at2759"/>
<protein>
    <recommendedName>
        <fullName evidence="9">Dihydrofolate synthetase</fullName>
    </recommendedName>
</protein>
<dbReference type="eggNOG" id="KOG2525">
    <property type="taxonomic scope" value="Eukaryota"/>
</dbReference>
<dbReference type="InterPro" id="IPR001645">
    <property type="entry name" value="Folylpolyglutamate_synth"/>
</dbReference>
<dbReference type="OMA" id="NENYLVY"/>
<dbReference type="GO" id="GO:0046872">
    <property type="term" value="F:metal ion binding"/>
    <property type="evidence" value="ECO:0007669"/>
    <property type="project" value="UniProtKB-KW"/>
</dbReference>
<dbReference type="UniPathway" id="UPA00850"/>
<keyword evidence="5" id="KW-0067">ATP-binding</keyword>
<keyword evidence="4" id="KW-0547">Nucleotide-binding</keyword>
<dbReference type="AlphaFoldDB" id="W3WM17"/>
<dbReference type="InParanoid" id="W3WM17"/>
<dbReference type="GeneID" id="19278410"/>
<evidence type="ECO:0008006" key="9">
    <source>
        <dbReference type="Google" id="ProtNLM"/>
    </source>
</evidence>
<dbReference type="PANTHER" id="PTHR11136:SF0">
    <property type="entry name" value="DIHYDROFOLATE SYNTHETASE-RELATED"/>
    <property type="match status" value="1"/>
</dbReference>
<dbReference type="FunFam" id="3.40.1190.10:FF:000010">
    <property type="entry name" value="Dihydrofolate synthetase"/>
    <property type="match status" value="1"/>
</dbReference>
<keyword evidence="8" id="KW-1185">Reference proteome</keyword>
<gene>
    <name evidence="7" type="ORF">PFICI_13397</name>
</gene>
<dbReference type="GO" id="GO:0005829">
    <property type="term" value="C:cytosol"/>
    <property type="evidence" value="ECO:0007669"/>
    <property type="project" value="TreeGrafter"/>
</dbReference>
<dbReference type="RefSeq" id="XP_007840169.1">
    <property type="nucleotide sequence ID" value="XM_007841978.1"/>
</dbReference>
<organism evidence="7 8">
    <name type="scientific">Pestalotiopsis fici (strain W106-1 / CGMCC3.15140)</name>
    <dbReference type="NCBI Taxonomy" id="1229662"/>
    <lineage>
        <taxon>Eukaryota</taxon>
        <taxon>Fungi</taxon>
        <taxon>Dikarya</taxon>
        <taxon>Ascomycota</taxon>
        <taxon>Pezizomycotina</taxon>
        <taxon>Sordariomycetes</taxon>
        <taxon>Xylariomycetidae</taxon>
        <taxon>Amphisphaeriales</taxon>
        <taxon>Sporocadaceae</taxon>
        <taxon>Pestalotiopsis</taxon>
    </lineage>
</organism>
<evidence type="ECO:0000313" key="7">
    <source>
        <dbReference type="EMBL" id="ETS74913.1"/>
    </source>
</evidence>
<evidence type="ECO:0000256" key="5">
    <source>
        <dbReference type="ARBA" id="ARBA00022840"/>
    </source>
</evidence>
<reference evidence="8" key="1">
    <citation type="journal article" date="2015" name="BMC Genomics">
        <title>Genomic and transcriptomic analysis of the endophytic fungus Pestalotiopsis fici reveals its lifestyle and high potential for synthesis of natural products.</title>
        <authorList>
            <person name="Wang X."/>
            <person name="Zhang X."/>
            <person name="Liu L."/>
            <person name="Xiang M."/>
            <person name="Wang W."/>
            <person name="Sun X."/>
            <person name="Che Y."/>
            <person name="Guo L."/>
            <person name="Liu G."/>
            <person name="Guo L."/>
            <person name="Wang C."/>
            <person name="Yin W.B."/>
            <person name="Stadler M."/>
            <person name="Zhang X."/>
            <person name="Liu X."/>
        </authorList>
    </citation>
    <scope>NUCLEOTIDE SEQUENCE [LARGE SCALE GENOMIC DNA]</scope>
    <source>
        <strain evidence="8">W106-1 / CGMCC3.15140</strain>
    </source>
</reference>
<dbReference type="EMBL" id="KI912119">
    <property type="protein sequence ID" value="ETS74913.1"/>
    <property type="molecule type" value="Genomic_DNA"/>
</dbReference>
<proteinExistence type="inferred from homology"/>
<dbReference type="SUPFAM" id="SSF53244">
    <property type="entry name" value="MurD-like peptide ligases, peptide-binding domain"/>
    <property type="match status" value="1"/>
</dbReference>
<evidence type="ECO:0000256" key="3">
    <source>
        <dbReference type="ARBA" id="ARBA00022723"/>
    </source>
</evidence>
<dbReference type="InterPro" id="IPR036615">
    <property type="entry name" value="Mur_ligase_C_dom_sf"/>
</dbReference>
<name>W3WM17_PESFW</name>
<keyword evidence="3" id="KW-0479">Metal-binding</keyword>
<dbReference type="HOGENOM" id="CLU_015869_2_0_1"/>
<dbReference type="InterPro" id="IPR036565">
    <property type="entry name" value="Mur-like_cat_sf"/>
</dbReference>
<dbReference type="Proteomes" id="UP000030651">
    <property type="component" value="Unassembled WGS sequence"/>
</dbReference>
<keyword evidence="2" id="KW-0436">Ligase</keyword>
<evidence type="ECO:0000256" key="6">
    <source>
        <dbReference type="ARBA" id="ARBA00022842"/>
    </source>
</evidence>
<dbReference type="PIRSF" id="PIRSF001563">
    <property type="entry name" value="Folylpolyglu_synth"/>
    <property type="match status" value="1"/>
</dbReference>
<sequence>MIELGLARVQKLLQSTPQTWKAIHVAGTNGKGSICAYLTAMLRANNITCAKFTSPHLIDRWDCISINDKAVPESVFRHYEDLVKQRNTDWQVDATEFELLTATAFEIFEAEKVQVGVVEVGLGGRLDATNVLKHKTVTVLSKIGLDHQFLLGDTLPDIALQKAGIMRPGVPCVADASNPQSVLDVFRTHGQEVGASLKVVTSESSPVVAALQEHLEPHQKQNLAVAHEAFRAAFPQYAHASDILISAARNISWPGRLQLVQIKSLTDREEHALLDGAHNPQSAEVLAGYVDRHLRGNSAAKPVTWVLAASQGKGLTEIMQLLIRSGDNVAAVEFGPVDGMPWVQPMKTSAILNSAASHNPALQHDSGTNLHDALQWATSTASGGPLVIAGSLYLVSDVLRLLRDTK</sequence>
<dbReference type="Gene3D" id="3.90.190.20">
    <property type="entry name" value="Mur ligase, C-terminal domain"/>
    <property type="match status" value="1"/>
</dbReference>
<dbReference type="InterPro" id="IPR018109">
    <property type="entry name" value="Folylpolyglutamate_synth_CS"/>
</dbReference>
<dbReference type="GO" id="GO:0005524">
    <property type="term" value="F:ATP binding"/>
    <property type="evidence" value="ECO:0007669"/>
    <property type="project" value="UniProtKB-KW"/>
</dbReference>
<accession>W3WM17</accession>
<dbReference type="SUPFAM" id="SSF53623">
    <property type="entry name" value="MurD-like peptide ligases, catalytic domain"/>
    <property type="match status" value="1"/>
</dbReference>
<keyword evidence="6" id="KW-0460">Magnesium</keyword>
<dbReference type="GO" id="GO:0008841">
    <property type="term" value="F:dihydrofolate synthase activity"/>
    <property type="evidence" value="ECO:0007669"/>
    <property type="project" value="TreeGrafter"/>
</dbReference>
<dbReference type="PANTHER" id="PTHR11136">
    <property type="entry name" value="FOLYLPOLYGLUTAMATE SYNTHASE-RELATED"/>
    <property type="match status" value="1"/>
</dbReference>
<dbReference type="PROSITE" id="PS01012">
    <property type="entry name" value="FOLYLPOLYGLU_SYNT_2"/>
    <property type="match status" value="1"/>
</dbReference>
<evidence type="ECO:0000256" key="4">
    <source>
        <dbReference type="ARBA" id="ARBA00022741"/>
    </source>
</evidence>
<dbReference type="GO" id="GO:0005739">
    <property type="term" value="C:mitochondrion"/>
    <property type="evidence" value="ECO:0007669"/>
    <property type="project" value="TreeGrafter"/>
</dbReference>
<comment type="similarity">
    <text evidence="1">Belongs to the folylpolyglutamate synthase family.</text>
</comment>
<evidence type="ECO:0000313" key="8">
    <source>
        <dbReference type="Proteomes" id="UP000030651"/>
    </source>
</evidence>